<accession>A0A8B8F1A2</accession>
<dbReference type="OrthoDB" id="6125207at2759"/>
<dbReference type="InterPro" id="IPR029034">
    <property type="entry name" value="Cystine-knot_cytokine"/>
</dbReference>
<evidence type="ECO:0000313" key="3">
    <source>
        <dbReference type="RefSeq" id="XP_022345578.1"/>
    </source>
</evidence>
<organism evidence="2 3">
    <name type="scientific">Crassostrea virginica</name>
    <name type="common">Eastern oyster</name>
    <dbReference type="NCBI Taxonomy" id="6565"/>
    <lineage>
        <taxon>Eukaryota</taxon>
        <taxon>Metazoa</taxon>
        <taxon>Spiralia</taxon>
        <taxon>Lophotrochozoa</taxon>
        <taxon>Mollusca</taxon>
        <taxon>Bivalvia</taxon>
        <taxon>Autobranchia</taxon>
        <taxon>Pteriomorphia</taxon>
        <taxon>Ostreida</taxon>
        <taxon>Ostreoidea</taxon>
        <taxon>Ostreidae</taxon>
        <taxon>Crassostrea</taxon>
    </lineage>
</organism>
<dbReference type="PANTHER" id="PTHR33995">
    <property type="entry name" value="PROTEIN CBG18546"/>
    <property type="match status" value="1"/>
</dbReference>
<feature type="chain" id="PRO_5034251130" evidence="1">
    <location>
        <begin position="18"/>
        <end position="144"/>
    </location>
</feature>
<dbReference type="KEGG" id="cvn:111138071"/>
<dbReference type="AlphaFoldDB" id="A0A8B8F1A2"/>
<proteinExistence type="predicted"/>
<dbReference type="Proteomes" id="UP000694844">
    <property type="component" value="Chromosome 5"/>
</dbReference>
<protein>
    <submittedName>
        <fullName evidence="3">Uncharacterized skeletal organic matrix protein 8-like</fullName>
    </submittedName>
</protein>
<name>A0A8B8F1A2_CRAVI</name>
<gene>
    <name evidence="3" type="primary">LOC111138071</name>
</gene>
<dbReference type="PANTHER" id="PTHR33995:SF7">
    <property type="entry name" value="BURSICON SUBUNIT ALPHA-RELATED"/>
    <property type="match status" value="1"/>
</dbReference>
<keyword evidence="1" id="KW-0732">Signal</keyword>
<sequence>MMFPVISLTFMVNFANAMPIFEKGSRTDDGLVRLCTSSSIITDLGVDHWPRYVTEITCHGTDTTCLNLHNNPHEVTPPEIMPAQGRCTESVIHMNLLRFENATSSGTGVWKPYSQAIRGGCVCGFDKRSRVLHSFFYLSQLRGS</sequence>
<feature type="signal peptide" evidence="1">
    <location>
        <begin position="1"/>
        <end position="17"/>
    </location>
</feature>
<evidence type="ECO:0000313" key="2">
    <source>
        <dbReference type="Proteomes" id="UP000694844"/>
    </source>
</evidence>
<dbReference type="SUPFAM" id="SSF57501">
    <property type="entry name" value="Cystine-knot cytokines"/>
    <property type="match status" value="1"/>
</dbReference>
<dbReference type="Gene3D" id="2.10.90.10">
    <property type="entry name" value="Cystine-knot cytokines"/>
    <property type="match status" value="1"/>
</dbReference>
<dbReference type="GeneID" id="111138071"/>
<keyword evidence="2" id="KW-1185">Reference proteome</keyword>
<evidence type="ECO:0000256" key="1">
    <source>
        <dbReference type="SAM" id="SignalP"/>
    </source>
</evidence>
<reference evidence="3" key="1">
    <citation type="submission" date="2025-08" db="UniProtKB">
        <authorList>
            <consortium name="RefSeq"/>
        </authorList>
    </citation>
    <scope>IDENTIFICATION</scope>
    <source>
        <tissue evidence="3">Whole sample</tissue>
    </source>
</reference>
<dbReference type="RefSeq" id="XP_022345578.1">
    <property type="nucleotide sequence ID" value="XM_022489870.1"/>
</dbReference>